<dbReference type="GO" id="GO:0016787">
    <property type="term" value="F:hydrolase activity"/>
    <property type="evidence" value="ECO:0007669"/>
    <property type="project" value="UniProtKB-KW"/>
</dbReference>
<sequence length="418" mass="48865">MPSVCFYFQVHQPFRIKKYRIFDIGQDHQYFEDHSESNLNNKKIFQKVAKKCYLPANEVFYELLQKYPQLKLSFSFSGIFLDACETFYPELLHSFQKLVKTGKVEVLSETYYHSLSFLYSPQEFISQVKMHRQKIKKIFGITPKVFRNTELIYNNDLAKVIEKLGYKGILAEGADHVLGWQSPNFVYQPKGVKKLKLLCKNYQLSDDIAFRFSSKEWGEYPLTAPKFAQWVSAINGNGEVVNLFMDYETFGEHQWEDTGIFKFLTSLPGEILKHPDNNFVTPLEAIAKYQAVAELNVPQFISWADIERDLSAWRSNPIQEDALEKLYSLEKTVINSGDDKLIEDWRRLTTSDHFYYMCTKWWNDGDVHKYFNPYSSPYEAFISFMNVLSDLRLRIDSLKKDYKKGNSKTINLEGGCGL</sequence>
<dbReference type="SUPFAM" id="SSF88713">
    <property type="entry name" value="Glycoside hydrolase/deacetylase"/>
    <property type="match status" value="1"/>
</dbReference>
<evidence type="ECO:0000256" key="2">
    <source>
        <dbReference type="ARBA" id="ARBA00023277"/>
    </source>
</evidence>
<evidence type="ECO:0000313" key="5">
    <source>
        <dbReference type="Proteomes" id="UP000034601"/>
    </source>
</evidence>
<dbReference type="InterPro" id="IPR052046">
    <property type="entry name" value="GH57_Enzymes"/>
</dbReference>
<name>A0A0G0U1C7_9BACT</name>
<keyword evidence="4" id="KW-0378">Hydrolase</keyword>
<proteinExistence type="inferred from homology"/>
<evidence type="ECO:0000256" key="1">
    <source>
        <dbReference type="ARBA" id="ARBA00006821"/>
    </source>
</evidence>
<dbReference type="AlphaFoldDB" id="A0A0G0U1C7"/>
<comment type="similarity">
    <text evidence="1">Belongs to the glycosyl hydrolase 57 family.</text>
</comment>
<dbReference type="Gene3D" id="3.20.110.20">
    <property type="match status" value="1"/>
</dbReference>
<dbReference type="InterPro" id="IPR004300">
    <property type="entry name" value="Glyco_hydro_57_N"/>
</dbReference>
<dbReference type="InterPro" id="IPR011330">
    <property type="entry name" value="Glyco_hydro/deAcase_b/a-brl"/>
</dbReference>
<evidence type="ECO:0000313" key="4">
    <source>
        <dbReference type="EMBL" id="KKR82919.1"/>
    </source>
</evidence>
<keyword evidence="2" id="KW-0119">Carbohydrate metabolism</keyword>
<accession>A0A0G0U1C7</accession>
<gene>
    <name evidence="4" type="ORF">UU29_C0008G0028</name>
</gene>
<dbReference type="EMBL" id="LCAB01000008">
    <property type="protein sequence ID" value="KKR82919.1"/>
    <property type="molecule type" value="Genomic_DNA"/>
</dbReference>
<reference evidence="4 5" key="1">
    <citation type="journal article" date="2015" name="Nature">
        <title>rRNA introns, odd ribosomes, and small enigmatic genomes across a large radiation of phyla.</title>
        <authorList>
            <person name="Brown C.T."/>
            <person name="Hug L.A."/>
            <person name="Thomas B.C."/>
            <person name="Sharon I."/>
            <person name="Castelle C.J."/>
            <person name="Singh A."/>
            <person name="Wilkins M.J."/>
            <person name="Williams K.H."/>
            <person name="Banfield J.F."/>
        </authorList>
    </citation>
    <scope>NUCLEOTIDE SEQUENCE [LARGE SCALE GENOMIC DNA]</scope>
</reference>
<dbReference type="Pfam" id="PF03065">
    <property type="entry name" value="Glyco_hydro_57"/>
    <property type="match status" value="1"/>
</dbReference>
<dbReference type="PANTHER" id="PTHR36306">
    <property type="entry name" value="ALPHA-AMYLASE-RELATED-RELATED"/>
    <property type="match status" value="1"/>
</dbReference>
<comment type="caution">
    <text evidence="4">The sequence shown here is derived from an EMBL/GenBank/DDBJ whole genome shotgun (WGS) entry which is preliminary data.</text>
</comment>
<protein>
    <submittedName>
        <fullName evidence="4">Glycosyl hydrolase family 57</fullName>
    </submittedName>
</protein>
<feature type="domain" description="Glycoside hydrolase family 57 N-terminal" evidence="3">
    <location>
        <begin position="6"/>
        <end position="297"/>
    </location>
</feature>
<dbReference type="Proteomes" id="UP000034601">
    <property type="component" value="Unassembled WGS sequence"/>
</dbReference>
<dbReference type="PANTHER" id="PTHR36306:SF1">
    <property type="entry name" value="ALPHA-AMYLASE-RELATED"/>
    <property type="match status" value="1"/>
</dbReference>
<dbReference type="CDD" id="cd10795">
    <property type="entry name" value="GH57N_MJA1_like"/>
    <property type="match status" value="1"/>
</dbReference>
<organism evidence="4 5">
    <name type="scientific">Candidatus Daviesbacteria bacterium GW2011_GWA2_40_9</name>
    <dbReference type="NCBI Taxonomy" id="1618424"/>
    <lineage>
        <taxon>Bacteria</taxon>
        <taxon>Candidatus Daviesiibacteriota</taxon>
    </lineage>
</organism>
<dbReference type="PATRIC" id="fig|1618424.3.peg.583"/>
<evidence type="ECO:0000259" key="3">
    <source>
        <dbReference type="Pfam" id="PF03065"/>
    </source>
</evidence>
<dbReference type="GO" id="GO:0005975">
    <property type="term" value="P:carbohydrate metabolic process"/>
    <property type="evidence" value="ECO:0007669"/>
    <property type="project" value="InterPro"/>
</dbReference>